<dbReference type="AlphaFoldDB" id="A0A8S9N0U6"/>
<reference evidence="1" key="1">
    <citation type="submission" date="2019-12" db="EMBL/GenBank/DDBJ databases">
        <title>Genome sequencing and annotation of Brassica cretica.</title>
        <authorList>
            <person name="Studholme D.J."/>
            <person name="Sarris P."/>
        </authorList>
    </citation>
    <scope>NUCLEOTIDE SEQUENCE</scope>
    <source>
        <strain evidence="1">PFS-109/04</strain>
        <tissue evidence="1">Leaf</tissue>
    </source>
</reference>
<evidence type="ECO:0000313" key="1">
    <source>
        <dbReference type="EMBL" id="KAF3487322.1"/>
    </source>
</evidence>
<dbReference type="Proteomes" id="UP000712600">
    <property type="component" value="Unassembled WGS sequence"/>
</dbReference>
<sequence>MSLCAFNSEKGMLIGFYRQAMDAGDRTLNTPMLVLCLEFRRKILRDFRGKKKFRGIISEDLFRRDGSVGCSTLWEIQHTFQTEMLEATNMRLRLPQPRVSHQHAPSSAATSSLRIFRGMHCFCTKPCG</sequence>
<accession>A0A8S9N0U6</accession>
<organism evidence="1 2">
    <name type="scientific">Brassica cretica</name>
    <name type="common">Mustard</name>
    <dbReference type="NCBI Taxonomy" id="69181"/>
    <lineage>
        <taxon>Eukaryota</taxon>
        <taxon>Viridiplantae</taxon>
        <taxon>Streptophyta</taxon>
        <taxon>Embryophyta</taxon>
        <taxon>Tracheophyta</taxon>
        <taxon>Spermatophyta</taxon>
        <taxon>Magnoliopsida</taxon>
        <taxon>eudicotyledons</taxon>
        <taxon>Gunneridae</taxon>
        <taxon>Pentapetalae</taxon>
        <taxon>rosids</taxon>
        <taxon>malvids</taxon>
        <taxon>Brassicales</taxon>
        <taxon>Brassicaceae</taxon>
        <taxon>Brassiceae</taxon>
        <taxon>Brassica</taxon>
    </lineage>
</organism>
<dbReference type="EMBL" id="QGKX02002183">
    <property type="protein sequence ID" value="KAF3487322.1"/>
    <property type="molecule type" value="Genomic_DNA"/>
</dbReference>
<gene>
    <name evidence="1" type="ORF">F2Q69_00055631</name>
</gene>
<proteinExistence type="predicted"/>
<name>A0A8S9N0U6_BRACR</name>
<protein>
    <submittedName>
        <fullName evidence="1">Uncharacterized protein</fullName>
    </submittedName>
</protein>
<evidence type="ECO:0000313" key="2">
    <source>
        <dbReference type="Proteomes" id="UP000712600"/>
    </source>
</evidence>
<comment type="caution">
    <text evidence="1">The sequence shown here is derived from an EMBL/GenBank/DDBJ whole genome shotgun (WGS) entry which is preliminary data.</text>
</comment>